<sequence length="415" mass="44278">MGYSREENTGPDQLQIAPGRISKKRKKNANGVQDDSEVEESETILPDDGPGWGGSSDDSATPAKTIKTEPPDYVEQDEEPGTHLASVKSEPQDAMEVCTKAVPVGTDVRDGFAAQQWGNVPANTELGLDGSSSNSAMAAVTIKTEPPEYVEQDEEPSGHLVSVTSEPQRYDEVWKPGNPVPALTKGEPPDYTDATKVTFHTNPEPQVSEGAQQCGNAGVAVKIEPQDPTEVDNRAVPAETGLGAAAPKELQQDLVPVNPLGSYAVVAQPPQWVFPPVSDKAQPQANIIYFHKVEQHGIAMQPVVTTLPVVAVQSVVAAESEQAVVVAVQPQRPVVAPAWLPRSDMGVESGAQQGLTVLLNPGPGPGTASSREVKQHRVHVDPTLLVQPPWHAPSAVCEGVRPQEDLVQFQEFERS</sequence>
<proteinExistence type="predicted"/>
<evidence type="ECO:0000313" key="1">
    <source>
        <dbReference type="EMBL" id="KAG0434796.1"/>
    </source>
</evidence>
<evidence type="ECO:0000313" key="2">
    <source>
        <dbReference type="Proteomes" id="UP000805193"/>
    </source>
</evidence>
<keyword evidence="2" id="KW-1185">Reference proteome</keyword>
<gene>
    <name evidence="1" type="ORF">HPB47_018881</name>
</gene>
<protein>
    <submittedName>
        <fullName evidence="1">Uncharacterized protein</fullName>
    </submittedName>
</protein>
<accession>A0AC60QJL8</accession>
<name>A0AC60QJL8_IXOPE</name>
<reference evidence="1 2" key="1">
    <citation type="journal article" date="2020" name="Cell">
        <title>Large-Scale Comparative Analyses of Tick Genomes Elucidate Their Genetic Diversity and Vector Capacities.</title>
        <authorList>
            <consortium name="Tick Genome and Microbiome Consortium (TIGMIC)"/>
            <person name="Jia N."/>
            <person name="Wang J."/>
            <person name="Shi W."/>
            <person name="Du L."/>
            <person name="Sun Y."/>
            <person name="Zhan W."/>
            <person name="Jiang J.F."/>
            <person name="Wang Q."/>
            <person name="Zhang B."/>
            <person name="Ji P."/>
            <person name="Bell-Sakyi L."/>
            <person name="Cui X.M."/>
            <person name="Yuan T.T."/>
            <person name="Jiang B.G."/>
            <person name="Yang W.F."/>
            <person name="Lam T.T."/>
            <person name="Chang Q.C."/>
            <person name="Ding S.J."/>
            <person name="Wang X.J."/>
            <person name="Zhu J.G."/>
            <person name="Ruan X.D."/>
            <person name="Zhao L."/>
            <person name="Wei J.T."/>
            <person name="Ye R.Z."/>
            <person name="Que T.C."/>
            <person name="Du C.H."/>
            <person name="Zhou Y.H."/>
            <person name="Cheng J.X."/>
            <person name="Dai P.F."/>
            <person name="Guo W.B."/>
            <person name="Han X.H."/>
            <person name="Huang E.J."/>
            <person name="Li L.F."/>
            <person name="Wei W."/>
            <person name="Gao Y.C."/>
            <person name="Liu J.Z."/>
            <person name="Shao H.Z."/>
            <person name="Wang X."/>
            <person name="Wang C.C."/>
            <person name="Yang T.C."/>
            <person name="Huo Q.B."/>
            <person name="Li W."/>
            <person name="Chen H.Y."/>
            <person name="Chen S.E."/>
            <person name="Zhou L.G."/>
            <person name="Ni X.B."/>
            <person name="Tian J.H."/>
            <person name="Sheng Y."/>
            <person name="Liu T."/>
            <person name="Pan Y.S."/>
            <person name="Xia L.Y."/>
            <person name="Li J."/>
            <person name="Zhao F."/>
            <person name="Cao W.C."/>
        </authorList>
    </citation>
    <scope>NUCLEOTIDE SEQUENCE [LARGE SCALE GENOMIC DNA]</scope>
    <source>
        <strain evidence="1">Iper-2018</strain>
    </source>
</reference>
<organism evidence="1 2">
    <name type="scientific">Ixodes persulcatus</name>
    <name type="common">Taiga tick</name>
    <dbReference type="NCBI Taxonomy" id="34615"/>
    <lineage>
        <taxon>Eukaryota</taxon>
        <taxon>Metazoa</taxon>
        <taxon>Ecdysozoa</taxon>
        <taxon>Arthropoda</taxon>
        <taxon>Chelicerata</taxon>
        <taxon>Arachnida</taxon>
        <taxon>Acari</taxon>
        <taxon>Parasitiformes</taxon>
        <taxon>Ixodida</taxon>
        <taxon>Ixodoidea</taxon>
        <taxon>Ixodidae</taxon>
        <taxon>Ixodinae</taxon>
        <taxon>Ixodes</taxon>
    </lineage>
</organism>
<comment type="caution">
    <text evidence="1">The sequence shown here is derived from an EMBL/GenBank/DDBJ whole genome shotgun (WGS) entry which is preliminary data.</text>
</comment>
<dbReference type="EMBL" id="JABSTQ010008169">
    <property type="protein sequence ID" value="KAG0434796.1"/>
    <property type="molecule type" value="Genomic_DNA"/>
</dbReference>
<dbReference type="Proteomes" id="UP000805193">
    <property type="component" value="Unassembled WGS sequence"/>
</dbReference>